<evidence type="ECO:0000313" key="3">
    <source>
        <dbReference type="EMBL" id="GIH05569.1"/>
    </source>
</evidence>
<dbReference type="SUPFAM" id="SSF48452">
    <property type="entry name" value="TPR-like"/>
    <property type="match status" value="2"/>
</dbReference>
<dbReference type="PANTHER" id="PTHR10098:SF108">
    <property type="entry name" value="TETRATRICOPEPTIDE REPEAT PROTEIN 28"/>
    <property type="match status" value="1"/>
</dbReference>
<dbReference type="EMBL" id="BONY01000020">
    <property type="protein sequence ID" value="GIH05569.1"/>
    <property type="molecule type" value="Genomic_DNA"/>
</dbReference>
<sequence length="867" mass="94194">MPSPQSLEGFRAPADPGQAETIEELVERLRLLKIWAGDPSYEWIKDRVNAAWTAAGRPAGELAGKTIVADCFRLGRRRLNTDLVTAIVQALHPDVGYVTQWRQALQVVTGRAQAAAQVRVRDSLPPVLAGFTGRVAELAEAHRALHDREDDAAAVVSITGMAGVGKTELAVHLGDRLARQQKFDRIFFVNLRGFHPDAAQPPANPAAVLEGFLRLLGVPGQQIPHSLPARAAAYRSRLAGTRVLIVLDNAADEAQVQSLLPQTAGCLTLITSRRSLTDLKDATHLKIEVFSAEEAKAFLARSTPQTPIGRDPAAAGRIVLRCGRLPLALGLVIGHIRTKPGWTLTDHADRLDQRHRDRRMDTEMELAFDLSYRHQPAGRQRLLRLAALHPGDDMDAYAVAALTGGSLDVAESDLRRLHDDHLMQQSIPGRYSFHDLVRAYATGVGADEDAPSERRSALTRLFDHYLATTAAAMNTLHPVEMQRWPQVSSPVTATPDLTAFGAAVAWLDTERPTLVAVAAYTAGHGWLTHTIRLANILFRYLNGGYPADALIVHGHAREAAHHCGDVAAQAHALTSLGATHLQLSNYGPAAEDLQQAVELFRQVGDHSGLARALCNLGHVETWMGRYQPATDHFVEAMALGRQTNDPRVHARALINLGGLEARLGQFEAAVDHHAAALALCRETGDRASEATALQSLGHAEVRLGQYGSAAVHLREALVHYRHFGSRSGEAWTLNVLGLAHTRLQQHAQAIEYHQRALAIFQETADRDSEASAINGLGEAAYAAGRIATALAHHSAAYALCLEADIPKEQARAHLGIGHVHRNLVNPTRARWHYERALAIYTELGTFEADRVRADLAAIDTDHPAADG</sequence>
<protein>
    <recommendedName>
        <fullName evidence="2">NB-ARC domain-containing protein</fullName>
    </recommendedName>
</protein>
<dbReference type="Pfam" id="PF13424">
    <property type="entry name" value="TPR_12"/>
    <property type="match status" value="3"/>
</dbReference>
<proteinExistence type="predicted"/>
<evidence type="ECO:0000256" key="1">
    <source>
        <dbReference type="PROSITE-ProRule" id="PRU00339"/>
    </source>
</evidence>
<organism evidence="3 4">
    <name type="scientific">Rhizocola hellebori</name>
    <dbReference type="NCBI Taxonomy" id="1392758"/>
    <lineage>
        <taxon>Bacteria</taxon>
        <taxon>Bacillati</taxon>
        <taxon>Actinomycetota</taxon>
        <taxon>Actinomycetes</taxon>
        <taxon>Micromonosporales</taxon>
        <taxon>Micromonosporaceae</taxon>
        <taxon>Rhizocola</taxon>
    </lineage>
</organism>
<reference evidence="3" key="1">
    <citation type="submission" date="2021-01" db="EMBL/GenBank/DDBJ databases">
        <title>Whole genome shotgun sequence of Rhizocola hellebori NBRC 109834.</title>
        <authorList>
            <person name="Komaki H."/>
            <person name="Tamura T."/>
        </authorList>
    </citation>
    <scope>NUCLEOTIDE SEQUENCE</scope>
    <source>
        <strain evidence="3">NBRC 109834</strain>
    </source>
</reference>
<dbReference type="Pfam" id="PF00931">
    <property type="entry name" value="NB-ARC"/>
    <property type="match status" value="1"/>
</dbReference>
<dbReference type="InterPro" id="IPR019734">
    <property type="entry name" value="TPR_rpt"/>
</dbReference>
<feature type="repeat" description="TPR" evidence="1">
    <location>
        <begin position="610"/>
        <end position="643"/>
    </location>
</feature>
<comment type="caution">
    <text evidence="3">The sequence shown here is derived from an EMBL/GenBank/DDBJ whole genome shotgun (WGS) entry which is preliminary data.</text>
</comment>
<name>A0A8J3Q8U4_9ACTN</name>
<dbReference type="Gene3D" id="1.25.40.10">
    <property type="entry name" value="Tetratricopeptide repeat domain"/>
    <property type="match status" value="2"/>
</dbReference>
<feature type="domain" description="NB-ARC" evidence="2">
    <location>
        <begin position="149"/>
        <end position="299"/>
    </location>
</feature>
<gene>
    <name evidence="3" type="ORF">Rhe02_36360</name>
</gene>
<accession>A0A8J3Q8U4</accession>
<dbReference type="AlphaFoldDB" id="A0A8J3Q8U4"/>
<dbReference type="RefSeq" id="WP_203909418.1">
    <property type="nucleotide sequence ID" value="NZ_BONY01000020.1"/>
</dbReference>
<dbReference type="InterPro" id="IPR002182">
    <property type="entry name" value="NB-ARC"/>
</dbReference>
<dbReference type="Gene3D" id="3.40.50.300">
    <property type="entry name" value="P-loop containing nucleotide triphosphate hydrolases"/>
    <property type="match status" value="1"/>
</dbReference>
<keyword evidence="4" id="KW-1185">Reference proteome</keyword>
<evidence type="ECO:0000259" key="2">
    <source>
        <dbReference type="Pfam" id="PF00931"/>
    </source>
</evidence>
<evidence type="ECO:0000313" key="4">
    <source>
        <dbReference type="Proteomes" id="UP000612899"/>
    </source>
</evidence>
<dbReference type="PROSITE" id="PS50005">
    <property type="entry name" value="TPR"/>
    <property type="match status" value="2"/>
</dbReference>
<feature type="repeat" description="TPR" evidence="1">
    <location>
        <begin position="570"/>
        <end position="603"/>
    </location>
</feature>
<keyword evidence="1" id="KW-0802">TPR repeat</keyword>
<dbReference type="InterPro" id="IPR027417">
    <property type="entry name" value="P-loop_NTPase"/>
</dbReference>
<dbReference type="PANTHER" id="PTHR10098">
    <property type="entry name" value="RAPSYN-RELATED"/>
    <property type="match status" value="1"/>
</dbReference>
<dbReference type="SUPFAM" id="SSF52540">
    <property type="entry name" value="P-loop containing nucleoside triphosphate hydrolases"/>
    <property type="match status" value="1"/>
</dbReference>
<dbReference type="SMART" id="SM00028">
    <property type="entry name" value="TPR"/>
    <property type="match status" value="7"/>
</dbReference>
<dbReference type="InterPro" id="IPR011990">
    <property type="entry name" value="TPR-like_helical_dom_sf"/>
</dbReference>
<dbReference type="GO" id="GO:0043531">
    <property type="term" value="F:ADP binding"/>
    <property type="evidence" value="ECO:0007669"/>
    <property type="project" value="InterPro"/>
</dbReference>
<dbReference type="PRINTS" id="PR00364">
    <property type="entry name" value="DISEASERSIST"/>
</dbReference>
<dbReference type="Proteomes" id="UP000612899">
    <property type="component" value="Unassembled WGS sequence"/>
</dbReference>